<accession>A0AAX3YQU8</accession>
<evidence type="ECO:0000256" key="1">
    <source>
        <dbReference type="SAM" id="MobiDB-lite"/>
    </source>
</evidence>
<dbReference type="Proteomes" id="UP001231166">
    <property type="component" value="Plasmid pRho-VOC14-C86"/>
</dbReference>
<sequence length="132" mass="14709">MSDETADRPRRFRRERRANVDGGRQARHVVKVTPEEESALLAKAQHARVSVPRLLVESALAEHSETASERREFAEQLFGAFRLLSAISINVNQMAKATNATGDLPESLGVTLGEVRRVAMRIDGILQEFDAR</sequence>
<evidence type="ECO:0000313" key="3">
    <source>
        <dbReference type="Proteomes" id="UP001231166"/>
    </source>
</evidence>
<dbReference type="AlphaFoldDB" id="A0AAX3YQU8"/>
<geneLocation type="plasmid" evidence="2 3">
    <name>pRho-VOC14-C86</name>
</geneLocation>
<dbReference type="RefSeq" id="WP_304710685.1">
    <property type="nucleotide sequence ID" value="NZ_CP130955.1"/>
</dbReference>
<organism evidence="2 3">
    <name type="scientific">Rhodococcus opacus</name>
    <name type="common">Nocardia opaca</name>
    <dbReference type="NCBI Taxonomy" id="37919"/>
    <lineage>
        <taxon>Bacteria</taxon>
        <taxon>Bacillati</taxon>
        <taxon>Actinomycetota</taxon>
        <taxon>Actinomycetes</taxon>
        <taxon>Mycobacteriales</taxon>
        <taxon>Nocardiaceae</taxon>
        <taxon>Rhodococcus</taxon>
    </lineage>
</organism>
<gene>
    <name evidence="2" type="primary">mobC</name>
    <name evidence="2" type="ORF">Q5707_39135</name>
</gene>
<feature type="region of interest" description="Disordered" evidence="1">
    <location>
        <begin position="1"/>
        <end position="25"/>
    </location>
</feature>
<proteinExistence type="predicted"/>
<protein>
    <submittedName>
        <fullName evidence="2">Plasmid mobilization relaxosome protein MobC</fullName>
    </submittedName>
</protein>
<reference evidence="2" key="1">
    <citation type="submission" date="2023-07" db="EMBL/GenBank/DDBJ databases">
        <title>Genomic analysis of Rhodococcus opacus VOC-14 with glycol ethers degradation activity.</title>
        <authorList>
            <person name="Narkevich D.A."/>
            <person name="Hlushen A.M."/>
            <person name="Akhremchuk A.E."/>
            <person name="Sikolenko M.A."/>
            <person name="Valentovich L.N."/>
        </authorList>
    </citation>
    <scope>NUCLEOTIDE SEQUENCE</scope>
    <source>
        <strain evidence="2">VOC-14</strain>
        <plasmid evidence="2">pRho-VOC14-C86</plasmid>
    </source>
</reference>
<name>A0AAX3YQU8_RHOOP</name>
<dbReference type="EMBL" id="CP130955">
    <property type="protein sequence ID" value="WLF51500.1"/>
    <property type="molecule type" value="Genomic_DNA"/>
</dbReference>
<keyword evidence="2" id="KW-0614">Plasmid</keyword>
<evidence type="ECO:0000313" key="2">
    <source>
        <dbReference type="EMBL" id="WLF51500.1"/>
    </source>
</evidence>